<dbReference type="HOGENOM" id="CLU_2570516_0_0_3"/>
<dbReference type="EMBL" id="CP003614">
    <property type="protein sequence ID" value="AFZ09872.1"/>
    <property type="molecule type" value="Genomic_DNA"/>
</dbReference>
<dbReference type="AlphaFoldDB" id="K9VQU4"/>
<evidence type="ECO:0000313" key="2">
    <source>
        <dbReference type="Proteomes" id="UP000010478"/>
    </source>
</evidence>
<protein>
    <submittedName>
        <fullName evidence="1">Uncharacterized protein</fullName>
    </submittedName>
</protein>
<keyword evidence="2" id="KW-1185">Reference proteome</keyword>
<sequence length="81" mass="9088">MSFGAARNLTPEQYLILIRSVIGGRRTTKHLRKQSDSQGIAILASFVNFLLPPRGFGEGWGGVKNLRLIYDCYITLHKVLI</sequence>
<dbReference type="Proteomes" id="UP000010478">
    <property type="component" value="Chromosome"/>
</dbReference>
<accession>K9VQU4</accession>
<dbReference type="KEGG" id="oni:Osc7112_5656"/>
<proteinExistence type="predicted"/>
<organism evidence="1 2">
    <name type="scientific">Phormidium nigroviride PCC 7112</name>
    <dbReference type="NCBI Taxonomy" id="179408"/>
    <lineage>
        <taxon>Bacteria</taxon>
        <taxon>Bacillati</taxon>
        <taxon>Cyanobacteriota</taxon>
        <taxon>Cyanophyceae</taxon>
        <taxon>Oscillatoriophycideae</taxon>
        <taxon>Oscillatoriales</taxon>
        <taxon>Oscillatoriaceae</taxon>
        <taxon>Phormidium</taxon>
    </lineage>
</organism>
<reference evidence="1 2" key="1">
    <citation type="submission" date="2012-05" db="EMBL/GenBank/DDBJ databases">
        <title>Finished chromosome of genome of Oscillatoria sp. PCC 7112.</title>
        <authorList>
            <consortium name="US DOE Joint Genome Institute"/>
            <person name="Gugger M."/>
            <person name="Coursin T."/>
            <person name="Rippka R."/>
            <person name="Tandeau De Marsac N."/>
            <person name="Huntemann M."/>
            <person name="Wei C.-L."/>
            <person name="Han J."/>
            <person name="Detter J.C."/>
            <person name="Han C."/>
            <person name="Tapia R."/>
            <person name="Davenport K."/>
            <person name="Daligault H."/>
            <person name="Erkkila T."/>
            <person name="Gu W."/>
            <person name="Munk A.C.C."/>
            <person name="Teshima H."/>
            <person name="Xu Y."/>
            <person name="Chain P."/>
            <person name="Chen A."/>
            <person name="Krypides N."/>
            <person name="Mavromatis K."/>
            <person name="Markowitz V."/>
            <person name="Szeto E."/>
            <person name="Ivanova N."/>
            <person name="Mikhailova N."/>
            <person name="Ovchinnikova G."/>
            <person name="Pagani I."/>
            <person name="Pati A."/>
            <person name="Goodwin L."/>
            <person name="Peters L."/>
            <person name="Pitluck S."/>
            <person name="Woyke T."/>
            <person name="Kerfeld C."/>
        </authorList>
    </citation>
    <scope>NUCLEOTIDE SEQUENCE [LARGE SCALE GENOMIC DNA]</scope>
    <source>
        <strain evidence="1 2">PCC 7112</strain>
    </source>
</reference>
<gene>
    <name evidence="1" type="ORF">Osc7112_5656</name>
</gene>
<name>K9VQU4_9CYAN</name>
<evidence type="ECO:0000313" key="1">
    <source>
        <dbReference type="EMBL" id="AFZ09872.1"/>
    </source>
</evidence>